<name>A0AAE0N5N7_9PEZI</name>
<feature type="domain" description="C2H2-type" evidence="2">
    <location>
        <begin position="137"/>
        <end position="158"/>
    </location>
</feature>
<proteinExistence type="predicted"/>
<evidence type="ECO:0000256" key="1">
    <source>
        <dbReference type="SAM" id="MobiDB-lite"/>
    </source>
</evidence>
<organism evidence="3 4">
    <name type="scientific">Lasiosphaeria ovina</name>
    <dbReference type="NCBI Taxonomy" id="92902"/>
    <lineage>
        <taxon>Eukaryota</taxon>
        <taxon>Fungi</taxon>
        <taxon>Dikarya</taxon>
        <taxon>Ascomycota</taxon>
        <taxon>Pezizomycotina</taxon>
        <taxon>Sordariomycetes</taxon>
        <taxon>Sordariomycetidae</taxon>
        <taxon>Sordariales</taxon>
        <taxon>Lasiosphaeriaceae</taxon>
        <taxon>Lasiosphaeria</taxon>
    </lineage>
</organism>
<feature type="compositionally biased region" description="Low complexity" evidence="1">
    <location>
        <begin position="36"/>
        <end position="53"/>
    </location>
</feature>
<reference evidence="3" key="2">
    <citation type="submission" date="2023-06" db="EMBL/GenBank/DDBJ databases">
        <authorList>
            <consortium name="Lawrence Berkeley National Laboratory"/>
            <person name="Haridas S."/>
            <person name="Hensen N."/>
            <person name="Bonometti L."/>
            <person name="Westerberg I."/>
            <person name="Brannstrom I.O."/>
            <person name="Guillou S."/>
            <person name="Cros-Aarteil S."/>
            <person name="Calhoun S."/>
            <person name="Kuo A."/>
            <person name="Mondo S."/>
            <person name="Pangilinan J."/>
            <person name="Riley R."/>
            <person name="Labutti K."/>
            <person name="Andreopoulos B."/>
            <person name="Lipzen A."/>
            <person name="Chen C."/>
            <person name="Yanf M."/>
            <person name="Daum C."/>
            <person name="Ng V."/>
            <person name="Clum A."/>
            <person name="Steindorff A."/>
            <person name="Ohm R."/>
            <person name="Martin F."/>
            <person name="Silar P."/>
            <person name="Natvig D."/>
            <person name="Lalanne C."/>
            <person name="Gautier V."/>
            <person name="Ament-Velasquez S.L."/>
            <person name="Kruys A."/>
            <person name="Hutchinson M.I."/>
            <person name="Powell A.J."/>
            <person name="Barry K."/>
            <person name="Miller A.N."/>
            <person name="Grigoriev I.V."/>
            <person name="Debuchy R."/>
            <person name="Gladieux P."/>
            <person name="Thoren M.H."/>
            <person name="Johannesson H."/>
        </authorList>
    </citation>
    <scope>NUCLEOTIDE SEQUENCE</scope>
    <source>
        <strain evidence="3">CBS 958.72</strain>
    </source>
</reference>
<protein>
    <recommendedName>
        <fullName evidence="2">C2H2-type domain-containing protein</fullName>
    </recommendedName>
</protein>
<gene>
    <name evidence="3" type="ORF">B0T24DRAFT_331589</name>
</gene>
<dbReference type="PROSITE" id="PS00028">
    <property type="entry name" value="ZINC_FINGER_C2H2_1"/>
    <property type="match status" value="1"/>
</dbReference>
<evidence type="ECO:0000313" key="4">
    <source>
        <dbReference type="Proteomes" id="UP001287356"/>
    </source>
</evidence>
<reference evidence="3" key="1">
    <citation type="journal article" date="2023" name="Mol. Phylogenet. Evol.">
        <title>Genome-scale phylogeny and comparative genomics of the fungal order Sordariales.</title>
        <authorList>
            <person name="Hensen N."/>
            <person name="Bonometti L."/>
            <person name="Westerberg I."/>
            <person name="Brannstrom I.O."/>
            <person name="Guillou S."/>
            <person name="Cros-Aarteil S."/>
            <person name="Calhoun S."/>
            <person name="Haridas S."/>
            <person name="Kuo A."/>
            <person name="Mondo S."/>
            <person name="Pangilinan J."/>
            <person name="Riley R."/>
            <person name="LaButti K."/>
            <person name="Andreopoulos B."/>
            <person name="Lipzen A."/>
            <person name="Chen C."/>
            <person name="Yan M."/>
            <person name="Daum C."/>
            <person name="Ng V."/>
            <person name="Clum A."/>
            <person name="Steindorff A."/>
            <person name="Ohm R.A."/>
            <person name="Martin F."/>
            <person name="Silar P."/>
            <person name="Natvig D.O."/>
            <person name="Lalanne C."/>
            <person name="Gautier V."/>
            <person name="Ament-Velasquez S.L."/>
            <person name="Kruys A."/>
            <person name="Hutchinson M.I."/>
            <person name="Powell A.J."/>
            <person name="Barry K."/>
            <person name="Miller A.N."/>
            <person name="Grigoriev I.V."/>
            <person name="Debuchy R."/>
            <person name="Gladieux P."/>
            <person name="Hiltunen Thoren M."/>
            <person name="Johannesson H."/>
        </authorList>
    </citation>
    <scope>NUCLEOTIDE SEQUENCE</scope>
    <source>
        <strain evidence="3">CBS 958.72</strain>
    </source>
</reference>
<evidence type="ECO:0000259" key="2">
    <source>
        <dbReference type="PROSITE" id="PS00028"/>
    </source>
</evidence>
<accession>A0AAE0N5N7</accession>
<evidence type="ECO:0000313" key="3">
    <source>
        <dbReference type="EMBL" id="KAK3371636.1"/>
    </source>
</evidence>
<comment type="caution">
    <text evidence="3">The sequence shown here is derived from an EMBL/GenBank/DDBJ whole genome shotgun (WGS) entry which is preliminary data.</text>
</comment>
<dbReference type="AlphaFoldDB" id="A0AAE0N5N7"/>
<feature type="region of interest" description="Disordered" evidence="1">
    <location>
        <begin position="1"/>
        <end position="77"/>
    </location>
</feature>
<keyword evidence="4" id="KW-1185">Reference proteome</keyword>
<sequence length="205" mass="22806">MVTSPSLRNLLNPLDDTGGQPNRNALPSGSDNDFMLPLPVSSDSPPNDPNGPDTLDRYRTFGKTELGPNGSPDDLNNVATITPQPATPALDECQCQYCGRSFPKKELNAHLGKASWTCKMHVNKVTYYDSSDGMVVCCLCEKRFLDSSTCHNHLREYHNIIGGRGCRVMATPVFENFLDHLFRRHLLGRNYSVKKLQESGCYIPE</sequence>
<dbReference type="Proteomes" id="UP001287356">
    <property type="component" value="Unassembled WGS sequence"/>
</dbReference>
<dbReference type="EMBL" id="JAULSN010000005">
    <property type="protein sequence ID" value="KAK3371636.1"/>
    <property type="molecule type" value="Genomic_DNA"/>
</dbReference>
<feature type="compositionally biased region" description="Polar residues" evidence="1">
    <location>
        <begin position="19"/>
        <end position="31"/>
    </location>
</feature>
<dbReference type="InterPro" id="IPR013087">
    <property type="entry name" value="Znf_C2H2_type"/>
</dbReference>